<keyword evidence="2" id="KW-1185">Reference proteome</keyword>
<accession>A0ACC1X471</accession>
<dbReference type="EMBL" id="CM051404">
    <property type="protein sequence ID" value="KAJ4706001.1"/>
    <property type="molecule type" value="Genomic_DNA"/>
</dbReference>
<organism evidence="1 2">
    <name type="scientific">Melia azedarach</name>
    <name type="common">Chinaberry tree</name>
    <dbReference type="NCBI Taxonomy" id="155640"/>
    <lineage>
        <taxon>Eukaryota</taxon>
        <taxon>Viridiplantae</taxon>
        <taxon>Streptophyta</taxon>
        <taxon>Embryophyta</taxon>
        <taxon>Tracheophyta</taxon>
        <taxon>Spermatophyta</taxon>
        <taxon>Magnoliopsida</taxon>
        <taxon>eudicotyledons</taxon>
        <taxon>Gunneridae</taxon>
        <taxon>Pentapetalae</taxon>
        <taxon>rosids</taxon>
        <taxon>malvids</taxon>
        <taxon>Sapindales</taxon>
        <taxon>Meliaceae</taxon>
        <taxon>Melia</taxon>
    </lineage>
</organism>
<evidence type="ECO:0000313" key="1">
    <source>
        <dbReference type="EMBL" id="KAJ4706001.1"/>
    </source>
</evidence>
<gene>
    <name evidence="1" type="ORF">OWV82_019714</name>
</gene>
<keyword evidence="1" id="KW-0808">Transferase</keyword>
<name>A0ACC1X471_MELAZ</name>
<dbReference type="Proteomes" id="UP001164539">
    <property type="component" value="Chromosome 11"/>
</dbReference>
<evidence type="ECO:0000313" key="2">
    <source>
        <dbReference type="Proteomes" id="UP001164539"/>
    </source>
</evidence>
<comment type="caution">
    <text evidence="1">The sequence shown here is derived from an EMBL/GenBank/DDBJ whole genome shotgun (WGS) entry which is preliminary data.</text>
</comment>
<reference evidence="1 2" key="1">
    <citation type="journal article" date="2023" name="Science">
        <title>Complex scaffold remodeling in plant triterpene biosynthesis.</title>
        <authorList>
            <person name="De La Pena R."/>
            <person name="Hodgson H."/>
            <person name="Liu J.C."/>
            <person name="Stephenson M.J."/>
            <person name="Martin A.C."/>
            <person name="Owen C."/>
            <person name="Harkess A."/>
            <person name="Leebens-Mack J."/>
            <person name="Jimenez L.E."/>
            <person name="Osbourn A."/>
            <person name="Sattely E.S."/>
        </authorList>
    </citation>
    <scope>NUCLEOTIDE SEQUENCE [LARGE SCALE GENOMIC DNA]</scope>
    <source>
        <strain evidence="2">cv. JPN11</strain>
        <tissue evidence="1">Leaf</tissue>
    </source>
</reference>
<proteinExistence type="predicted"/>
<protein>
    <submittedName>
        <fullName evidence="1">U-box domain-containing protein kinase family protein</fullName>
    </submittedName>
</protein>
<keyword evidence="1" id="KW-0418">Kinase</keyword>
<sequence>MENFEENEQERGLCDVEETIFVAVGRNIEKSKTTLFWAVQNFAEKKICLLHVHKPIQVVAAFKERKYAVNRLKQHADKGFRELERERVSEVLDQYLLILGQAGVQGGTILIEKDNVENGIVDIIARQKIRWLVMGAAEDKYYSKKLVELKSKKAIFVCQQAPISCHIWFCCKGRLIYTRNSIEDRSEVEIADPFLMLNSDVGTMQSGHVKLESLTHRLGSPDAEEDADELETSCCSVQSSWSSNSLFGTSKSTPLLTDELTHFQEEKSQSRIEQAKVEAKNSKRIVYEEVVKRWKQEDNAVEAKCKVKAMQSLCVKEMSQRKELEELLAKEKKELERIKNQNDETVKELHMVHNQNSIMKGQITESHCVVKELEEKIISAVELLISFKQKRDELRIECGNAKRRVKELKRLGKREAASFSWPELLEFSFIELNQATNNLDPSWKIGEGRYGNVYRGLLRHLHVAIKMLPSYGSQSLLEFKHEVEVLSRVRHPNLVILIGTCPESRSLVYEYLRNGSLEDCLACKDKKTPLLWQKRLQIASEVCSALIYLHSNEPPIIHGNLKPSKVLLDANLVSKLGDFGIFHLIPQGETTSNSTALCNESKNNSSSVYMDPEYLETGKLTPEADVYSFGIILLRLLTGRPVLGIMKDVQCALQKGNFNALLDCSAGDWPRAEAEQLAHLALRCCEKNRLNRPDLVSDLWSVLEAMKASCESPVSQSGSKEHRRIPSHFVCPILQEVMKDPHIAADGFTYEGEAIRGWLKSGHNTSPMTNLKLEHCDLLPNYALHQAILEWQQQW</sequence>